<gene>
    <name evidence="10" type="ORF">KGQ19_36935</name>
</gene>
<feature type="transmembrane region" description="Helical" evidence="9">
    <location>
        <begin position="21"/>
        <end position="40"/>
    </location>
</feature>
<feature type="transmembrane region" description="Helical" evidence="9">
    <location>
        <begin position="201"/>
        <end position="221"/>
    </location>
</feature>
<keyword evidence="3" id="KW-0808">Transferase</keyword>
<reference evidence="10 11" key="1">
    <citation type="submission" date="2020-02" db="EMBL/GenBank/DDBJ databases">
        <title>Acidophilic actinobacteria isolated from forest soil.</title>
        <authorList>
            <person name="Golinska P."/>
        </authorList>
    </citation>
    <scope>NUCLEOTIDE SEQUENCE [LARGE SCALE GENOMIC DNA]</scope>
    <source>
        <strain evidence="10 11">NL8</strain>
    </source>
</reference>
<sequence>MRTGRGRAWASIVRRQPVVPWYAGTRVLLLLLALNVLPYFNRGAVTGDVTLYHQWITQSFDHGRFPLDSQKWQYPPGAAAPLLLPHIFPGSYYVLFFLMCLVADIAVFWMLLRTAKRNDAVNPSKAGPWLWTLGIAAIGPMAYGRYDLVVTASAVAALTLTLRSKRSTAVARGVLIGVGAFLKLWPGFFLFGAPKRRNGRLLFGVAAATAAVPTLLLELFFPGVLSFVTNQKSRGIQIESVFATPFVAGKWFGFHRPIANTEYGAYEFTGSGTSLAGKAALLGTVIGFAILLLIRRRAAVRGGFPFPAMLADVGFTAVLVSVATSRVLSPQYLVWLLGVAAVCLTRRETLMRTPAWLVLGATSVTQLIFPLFYHSLRFGQVYPGLILISRNGTLVIAMVLAVRALWRATGPDSVLLPSGVLLGQDGRDGVRLVQDVGTPLDGELGGGGAEDGPEAVVDGVRGPRRGGADRLVERD</sequence>
<evidence type="ECO:0000256" key="9">
    <source>
        <dbReference type="SAM" id="Phobius"/>
    </source>
</evidence>
<dbReference type="Proteomes" id="UP000730482">
    <property type="component" value="Unassembled WGS sequence"/>
</dbReference>
<feature type="transmembrane region" description="Helical" evidence="9">
    <location>
        <begin position="275"/>
        <end position="294"/>
    </location>
</feature>
<dbReference type="InterPro" id="IPR018584">
    <property type="entry name" value="GT87"/>
</dbReference>
<keyword evidence="5 9" id="KW-1133">Transmembrane helix</keyword>
<evidence type="ECO:0000256" key="4">
    <source>
        <dbReference type="ARBA" id="ARBA00022692"/>
    </source>
</evidence>
<feature type="transmembrane region" description="Helical" evidence="9">
    <location>
        <begin position="385"/>
        <end position="406"/>
    </location>
</feature>
<keyword evidence="4 9" id="KW-0812">Transmembrane</keyword>
<accession>A0ABS5L2I4</accession>
<name>A0ABS5L2I4_9ACTN</name>
<dbReference type="Pfam" id="PF09594">
    <property type="entry name" value="GT87"/>
    <property type="match status" value="1"/>
</dbReference>
<dbReference type="EMBL" id="JAAFYZ010000190">
    <property type="protein sequence ID" value="MBS2552454.1"/>
    <property type="molecule type" value="Genomic_DNA"/>
</dbReference>
<comment type="similarity">
    <text evidence="7">Belongs to the glycosyltransferase 87 family.</text>
</comment>
<feature type="transmembrane region" description="Helical" evidence="9">
    <location>
        <begin position="169"/>
        <end position="189"/>
    </location>
</feature>
<keyword evidence="2" id="KW-1003">Cell membrane</keyword>
<evidence type="ECO:0000256" key="5">
    <source>
        <dbReference type="ARBA" id="ARBA00022989"/>
    </source>
</evidence>
<feature type="transmembrane region" description="Helical" evidence="9">
    <location>
        <begin position="354"/>
        <end position="373"/>
    </location>
</feature>
<evidence type="ECO:0000256" key="1">
    <source>
        <dbReference type="ARBA" id="ARBA00004651"/>
    </source>
</evidence>
<evidence type="ECO:0000313" key="11">
    <source>
        <dbReference type="Proteomes" id="UP000730482"/>
    </source>
</evidence>
<evidence type="ECO:0000256" key="2">
    <source>
        <dbReference type="ARBA" id="ARBA00022475"/>
    </source>
</evidence>
<evidence type="ECO:0000256" key="7">
    <source>
        <dbReference type="ARBA" id="ARBA00024033"/>
    </source>
</evidence>
<feature type="compositionally biased region" description="Basic and acidic residues" evidence="8">
    <location>
        <begin position="466"/>
        <end position="475"/>
    </location>
</feature>
<comment type="subcellular location">
    <subcellularLocation>
        <location evidence="1">Cell membrane</location>
        <topology evidence="1">Multi-pass membrane protein</topology>
    </subcellularLocation>
</comment>
<comment type="caution">
    <text evidence="10">The sequence shown here is derived from an EMBL/GenBank/DDBJ whole genome shotgun (WGS) entry which is preliminary data.</text>
</comment>
<keyword evidence="11" id="KW-1185">Reference proteome</keyword>
<evidence type="ECO:0000256" key="6">
    <source>
        <dbReference type="ARBA" id="ARBA00023136"/>
    </source>
</evidence>
<feature type="region of interest" description="Disordered" evidence="8">
    <location>
        <begin position="442"/>
        <end position="475"/>
    </location>
</feature>
<evidence type="ECO:0000313" key="10">
    <source>
        <dbReference type="EMBL" id="MBS2552454.1"/>
    </source>
</evidence>
<evidence type="ECO:0000256" key="8">
    <source>
        <dbReference type="SAM" id="MobiDB-lite"/>
    </source>
</evidence>
<dbReference type="RefSeq" id="WP_212018046.1">
    <property type="nucleotide sequence ID" value="NZ_JAAFYZ010000190.1"/>
</dbReference>
<protein>
    <submittedName>
        <fullName evidence="10">DUF2029 domain-containing protein</fullName>
    </submittedName>
</protein>
<evidence type="ECO:0000256" key="3">
    <source>
        <dbReference type="ARBA" id="ARBA00022679"/>
    </source>
</evidence>
<keyword evidence="6 9" id="KW-0472">Membrane</keyword>
<proteinExistence type="inferred from homology"/>
<organism evidence="10 11">
    <name type="scientific">Catenulispora pinistramenti</name>
    <dbReference type="NCBI Taxonomy" id="2705254"/>
    <lineage>
        <taxon>Bacteria</taxon>
        <taxon>Bacillati</taxon>
        <taxon>Actinomycetota</taxon>
        <taxon>Actinomycetes</taxon>
        <taxon>Catenulisporales</taxon>
        <taxon>Catenulisporaceae</taxon>
        <taxon>Catenulispora</taxon>
    </lineage>
</organism>
<feature type="transmembrane region" description="Helical" evidence="9">
    <location>
        <begin position="92"/>
        <end position="112"/>
    </location>
</feature>